<dbReference type="Pfam" id="PF01585">
    <property type="entry name" value="G-patch"/>
    <property type="match status" value="1"/>
</dbReference>
<comment type="function">
    <text evidence="9">Involved in rRNA-processing at A0, A1 and A2 sites and negatively regulates telomerase.</text>
</comment>
<feature type="compositionally biased region" description="Basic residues" evidence="10">
    <location>
        <begin position="1"/>
        <end position="11"/>
    </location>
</feature>
<comment type="similarity">
    <text evidence="5">Belongs to the PINX1 family.</text>
</comment>
<gene>
    <name evidence="12" type="ORF">PHISCL_04395</name>
</gene>
<keyword evidence="3" id="KW-0698">rRNA processing</keyword>
<keyword evidence="13" id="KW-1185">Reference proteome</keyword>
<feature type="compositionally biased region" description="Basic residues" evidence="10">
    <location>
        <begin position="196"/>
        <end position="208"/>
    </location>
</feature>
<protein>
    <recommendedName>
        <fullName evidence="7">Protein PXR1</fullName>
    </recommendedName>
    <alternativeName>
        <fullName evidence="8">PinX1-related protein 1</fullName>
    </alternativeName>
    <alternativeName>
        <fullName evidence="6">Protein pxr1</fullName>
    </alternativeName>
</protein>
<dbReference type="PANTHER" id="PTHR23149">
    <property type="entry name" value="G PATCH DOMAIN CONTAINING PROTEIN"/>
    <property type="match status" value="1"/>
</dbReference>
<evidence type="ECO:0000256" key="1">
    <source>
        <dbReference type="ARBA" id="ARBA00004604"/>
    </source>
</evidence>
<feature type="compositionally biased region" description="Polar residues" evidence="10">
    <location>
        <begin position="15"/>
        <end position="24"/>
    </location>
</feature>
<accession>A0A3A2ZL44</accession>
<dbReference type="STRING" id="2070753.A0A3A2ZL44"/>
<evidence type="ECO:0000256" key="8">
    <source>
        <dbReference type="ARBA" id="ARBA00041961"/>
    </source>
</evidence>
<dbReference type="InterPro" id="IPR050656">
    <property type="entry name" value="PINX1"/>
</dbReference>
<feature type="compositionally biased region" description="Basic and acidic residues" evidence="10">
    <location>
        <begin position="209"/>
        <end position="224"/>
    </location>
</feature>
<evidence type="ECO:0000256" key="2">
    <source>
        <dbReference type="ARBA" id="ARBA00022517"/>
    </source>
</evidence>
<sequence>MGLAGPRKKTKISHDPNNTNWSRSTSGYGHKILSSQGWTPGSFLGAKNAAHADMFTAASAAHIKVVVKDDTLGLGAKSMQNRLDEPTGLDAFKGLLGRLNGKTDTDLAQEQRKRDDAKLARYAVTRWPAVRFISGGLLAQEKIETNPVELFQKEKRHRPELVGSASSGNEHQKMNGCQASTGEFESSTGDSQKMCQRSKVRKNSKAHTKLPDIDGAKSDQEREKNAKKRKRTGEDNSHSALDCQEADKDRPTNNFSGQKHLPSPNPTTGSKERRPVGRHTFRGRHIEAKKRALLDDKSLSEVILNLV</sequence>
<evidence type="ECO:0000256" key="4">
    <source>
        <dbReference type="ARBA" id="ARBA00023242"/>
    </source>
</evidence>
<dbReference type="OrthoDB" id="29523at2759"/>
<dbReference type="GO" id="GO:0006364">
    <property type="term" value="P:rRNA processing"/>
    <property type="evidence" value="ECO:0007669"/>
    <property type="project" value="UniProtKB-KW"/>
</dbReference>
<feature type="region of interest" description="Disordered" evidence="10">
    <location>
        <begin position="152"/>
        <end position="287"/>
    </location>
</feature>
<feature type="domain" description="G-patch" evidence="11">
    <location>
        <begin position="25"/>
        <end position="79"/>
    </location>
</feature>
<dbReference type="Proteomes" id="UP000266188">
    <property type="component" value="Unassembled WGS sequence"/>
</dbReference>
<dbReference type="EMBL" id="MVGC01000128">
    <property type="protein sequence ID" value="RJE23280.1"/>
    <property type="molecule type" value="Genomic_DNA"/>
</dbReference>
<dbReference type="GO" id="GO:0005730">
    <property type="term" value="C:nucleolus"/>
    <property type="evidence" value="ECO:0007669"/>
    <property type="project" value="UniProtKB-SubCell"/>
</dbReference>
<comment type="subcellular location">
    <subcellularLocation>
        <location evidence="1">Nucleus</location>
        <location evidence="1">Nucleolus</location>
    </subcellularLocation>
</comment>
<keyword evidence="4" id="KW-0539">Nucleus</keyword>
<keyword evidence="2" id="KW-0690">Ribosome biogenesis</keyword>
<dbReference type="InterPro" id="IPR000467">
    <property type="entry name" value="G_patch_dom"/>
</dbReference>
<evidence type="ECO:0000313" key="13">
    <source>
        <dbReference type="Proteomes" id="UP000266188"/>
    </source>
</evidence>
<feature type="region of interest" description="Disordered" evidence="10">
    <location>
        <begin position="1"/>
        <end position="24"/>
    </location>
</feature>
<evidence type="ECO:0000313" key="12">
    <source>
        <dbReference type="EMBL" id="RJE23280.1"/>
    </source>
</evidence>
<feature type="compositionally biased region" description="Polar residues" evidence="10">
    <location>
        <begin position="164"/>
        <end position="195"/>
    </location>
</feature>
<evidence type="ECO:0000256" key="10">
    <source>
        <dbReference type="SAM" id="MobiDB-lite"/>
    </source>
</evidence>
<dbReference type="GO" id="GO:0003676">
    <property type="term" value="F:nucleic acid binding"/>
    <property type="evidence" value="ECO:0007669"/>
    <property type="project" value="InterPro"/>
</dbReference>
<evidence type="ECO:0000256" key="7">
    <source>
        <dbReference type="ARBA" id="ARBA00040376"/>
    </source>
</evidence>
<comment type="caution">
    <text evidence="12">The sequence shown here is derived from an EMBL/GenBank/DDBJ whole genome shotgun (WGS) entry which is preliminary data.</text>
</comment>
<dbReference type="AlphaFoldDB" id="A0A3A2ZL44"/>
<evidence type="ECO:0000256" key="5">
    <source>
        <dbReference type="ARBA" id="ARBA00038007"/>
    </source>
</evidence>
<proteinExistence type="inferred from homology"/>
<organism evidence="12 13">
    <name type="scientific">Aspergillus sclerotialis</name>
    <dbReference type="NCBI Taxonomy" id="2070753"/>
    <lineage>
        <taxon>Eukaryota</taxon>
        <taxon>Fungi</taxon>
        <taxon>Dikarya</taxon>
        <taxon>Ascomycota</taxon>
        <taxon>Pezizomycotina</taxon>
        <taxon>Eurotiomycetes</taxon>
        <taxon>Eurotiomycetidae</taxon>
        <taxon>Eurotiales</taxon>
        <taxon>Aspergillaceae</taxon>
        <taxon>Aspergillus</taxon>
        <taxon>Aspergillus subgen. Polypaecilum</taxon>
    </lineage>
</organism>
<dbReference type="PANTHER" id="PTHR23149:SF31">
    <property type="entry name" value="PROTEIN PXR1"/>
    <property type="match status" value="1"/>
</dbReference>
<evidence type="ECO:0000256" key="6">
    <source>
        <dbReference type="ARBA" id="ARBA00040137"/>
    </source>
</evidence>
<evidence type="ECO:0000259" key="11">
    <source>
        <dbReference type="PROSITE" id="PS50174"/>
    </source>
</evidence>
<reference evidence="13" key="1">
    <citation type="submission" date="2017-02" db="EMBL/GenBank/DDBJ databases">
        <authorList>
            <person name="Tafer H."/>
            <person name="Lopandic K."/>
        </authorList>
    </citation>
    <scope>NUCLEOTIDE SEQUENCE [LARGE SCALE GENOMIC DNA]</scope>
    <source>
        <strain evidence="13">CBS 366.77</strain>
    </source>
</reference>
<dbReference type="PROSITE" id="PS50174">
    <property type="entry name" value="G_PATCH"/>
    <property type="match status" value="1"/>
</dbReference>
<evidence type="ECO:0000256" key="3">
    <source>
        <dbReference type="ARBA" id="ARBA00022552"/>
    </source>
</evidence>
<name>A0A3A2ZL44_9EURO</name>
<evidence type="ECO:0000256" key="9">
    <source>
        <dbReference type="ARBA" id="ARBA00043878"/>
    </source>
</evidence>